<reference evidence="2" key="2">
    <citation type="submission" date="2020-05" db="UniProtKB">
        <authorList>
            <consortium name="EnsemblMetazoa"/>
        </authorList>
    </citation>
    <scope>IDENTIFICATION</scope>
    <source>
        <strain evidence="2">FAR1</strain>
    </source>
</reference>
<evidence type="ECO:0000313" key="2">
    <source>
        <dbReference type="EnsemblMetazoa" id="AFAF011780-PA"/>
    </source>
</evidence>
<sequence length="99" mass="10907">MNLTFWLHGVGDRCPRRWRLRYDTVPVLVSLVVVLVRLAIGSLVAIQSRHSQDAIVGADVSLLLSELSVLSFVREAVSIFVPGALVVHEIGVQIVDRCC</sequence>
<reference evidence="3" key="1">
    <citation type="submission" date="2014-01" db="EMBL/GenBank/DDBJ databases">
        <title>The Genome Sequence of Anopheles farauti FAR1 (V2).</title>
        <authorList>
            <consortium name="The Broad Institute Genomics Platform"/>
            <person name="Neafsey D.E."/>
            <person name="Besansky N."/>
            <person name="Howell P."/>
            <person name="Walton C."/>
            <person name="Young S.K."/>
            <person name="Zeng Q."/>
            <person name="Gargeya S."/>
            <person name="Fitzgerald M."/>
            <person name="Haas B."/>
            <person name="Abouelleil A."/>
            <person name="Allen A.W."/>
            <person name="Alvarado L."/>
            <person name="Arachchi H.M."/>
            <person name="Berlin A.M."/>
            <person name="Chapman S.B."/>
            <person name="Gainer-Dewar J."/>
            <person name="Goldberg J."/>
            <person name="Griggs A."/>
            <person name="Gujja S."/>
            <person name="Hansen M."/>
            <person name="Howarth C."/>
            <person name="Imamovic A."/>
            <person name="Ireland A."/>
            <person name="Larimer J."/>
            <person name="McCowan C."/>
            <person name="Murphy C."/>
            <person name="Pearson M."/>
            <person name="Poon T.W."/>
            <person name="Priest M."/>
            <person name="Roberts A."/>
            <person name="Saif S."/>
            <person name="Shea T."/>
            <person name="Sisk P."/>
            <person name="Sykes S."/>
            <person name="Wortman J."/>
            <person name="Nusbaum C."/>
            <person name="Birren B."/>
        </authorList>
    </citation>
    <scope>NUCLEOTIDE SEQUENCE [LARGE SCALE GENOMIC DNA]</scope>
    <source>
        <strain evidence="3">FAR1</strain>
    </source>
</reference>
<dbReference type="EnsemblMetazoa" id="AFAF011780-RA">
    <property type="protein sequence ID" value="AFAF011780-PA"/>
    <property type="gene ID" value="AFAF011780"/>
</dbReference>
<feature type="transmembrane region" description="Helical" evidence="1">
    <location>
        <begin position="25"/>
        <end position="46"/>
    </location>
</feature>
<organism evidence="2 3">
    <name type="scientific">Anopheles farauti</name>
    <dbReference type="NCBI Taxonomy" id="69004"/>
    <lineage>
        <taxon>Eukaryota</taxon>
        <taxon>Metazoa</taxon>
        <taxon>Ecdysozoa</taxon>
        <taxon>Arthropoda</taxon>
        <taxon>Hexapoda</taxon>
        <taxon>Insecta</taxon>
        <taxon>Pterygota</taxon>
        <taxon>Neoptera</taxon>
        <taxon>Endopterygota</taxon>
        <taxon>Diptera</taxon>
        <taxon>Nematocera</taxon>
        <taxon>Culicoidea</taxon>
        <taxon>Culicidae</taxon>
        <taxon>Anophelinae</taxon>
        <taxon>Anopheles</taxon>
    </lineage>
</organism>
<keyword evidence="3" id="KW-1185">Reference proteome</keyword>
<protein>
    <submittedName>
        <fullName evidence="2">Uncharacterized protein</fullName>
    </submittedName>
</protein>
<dbReference type="Proteomes" id="UP000075886">
    <property type="component" value="Unassembled WGS sequence"/>
</dbReference>
<evidence type="ECO:0000256" key="1">
    <source>
        <dbReference type="SAM" id="Phobius"/>
    </source>
</evidence>
<keyword evidence="1" id="KW-0472">Membrane</keyword>
<keyword evidence="1" id="KW-0812">Transmembrane</keyword>
<dbReference type="EMBL" id="AXCN02000482">
    <property type="status" value="NOT_ANNOTATED_CDS"/>
    <property type="molecule type" value="Genomic_DNA"/>
</dbReference>
<dbReference type="AlphaFoldDB" id="A0A182QJY5"/>
<evidence type="ECO:0000313" key="3">
    <source>
        <dbReference type="Proteomes" id="UP000075886"/>
    </source>
</evidence>
<proteinExistence type="predicted"/>
<dbReference type="VEuPathDB" id="VectorBase:AFAF011780"/>
<accession>A0A182QJY5</accession>
<name>A0A182QJY5_9DIPT</name>
<keyword evidence="1" id="KW-1133">Transmembrane helix</keyword>